<evidence type="ECO:0000313" key="2">
    <source>
        <dbReference type="EMBL" id="TBU93973.1"/>
    </source>
</evidence>
<gene>
    <name evidence="2" type="ORF">DNK44_09875</name>
</gene>
<dbReference type="AlphaFoldDB" id="A0A4Q9R5B6"/>
<dbReference type="Pfam" id="PF02464">
    <property type="entry name" value="CinA"/>
    <property type="match status" value="1"/>
</dbReference>
<dbReference type="SUPFAM" id="SSF142433">
    <property type="entry name" value="CinA-like"/>
    <property type="match status" value="1"/>
</dbReference>
<dbReference type="EMBL" id="QJUL01000011">
    <property type="protein sequence ID" value="TBU93973.1"/>
    <property type="molecule type" value="Genomic_DNA"/>
</dbReference>
<dbReference type="RefSeq" id="WP_131197894.1">
    <property type="nucleotide sequence ID" value="NZ_QJUL01000011.1"/>
</dbReference>
<reference evidence="2 3" key="1">
    <citation type="submission" date="2018-06" db="EMBL/GenBank/DDBJ databases">
        <title>Three novel Pseudomonas species isolated from symptomatic oak.</title>
        <authorList>
            <person name="Bueno-Gonzalez V."/>
            <person name="Brady C."/>
        </authorList>
    </citation>
    <scope>NUCLEOTIDE SEQUENCE [LARGE SCALE GENOMIC DNA]</scope>
    <source>
        <strain evidence="2 3">P6B</strain>
    </source>
</reference>
<evidence type="ECO:0000259" key="1">
    <source>
        <dbReference type="Pfam" id="PF02464"/>
    </source>
</evidence>
<dbReference type="OrthoDB" id="9801454at2"/>
<dbReference type="InterPro" id="IPR008136">
    <property type="entry name" value="CinA_C"/>
</dbReference>
<protein>
    <submittedName>
        <fullName evidence="2">Damage-inducible protein CinA</fullName>
    </submittedName>
</protein>
<proteinExistence type="predicted"/>
<sequence>MQAIQQLLDYLKREHLLLATAESCTAGMIVALLAECPSSGECLDAGHVVYSPAAKKRLLGVSQETLDTFNLTSEEIAREMAIGALRDSPANVAIATTGIVGPEEHDGIEPGTVCFAWAFRHAGRLQLFSSTERFLGDRPRVLREASRHALLRVPHWHAQLLAGAG</sequence>
<feature type="domain" description="CinA C-terminal" evidence="1">
    <location>
        <begin position="5"/>
        <end position="152"/>
    </location>
</feature>
<dbReference type="NCBIfam" id="TIGR00199">
    <property type="entry name" value="PncC_domain"/>
    <property type="match status" value="1"/>
</dbReference>
<organism evidence="2 3">
    <name type="scientific">Phytopseudomonas dryadis</name>
    <dbReference type="NCBI Taxonomy" id="2487520"/>
    <lineage>
        <taxon>Bacteria</taxon>
        <taxon>Pseudomonadati</taxon>
        <taxon>Pseudomonadota</taxon>
        <taxon>Gammaproteobacteria</taxon>
        <taxon>Pseudomonadales</taxon>
        <taxon>Pseudomonadaceae</taxon>
        <taxon>Phytopseudomonas</taxon>
    </lineage>
</organism>
<dbReference type="InterPro" id="IPR036653">
    <property type="entry name" value="CinA-like_C"/>
</dbReference>
<accession>A0A4Q9R5B6</accession>
<name>A0A4Q9R5B6_9GAMM</name>
<dbReference type="Gene3D" id="3.90.950.20">
    <property type="entry name" value="CinA-like"/>
    <property type="match status" value="1"/>
</dbReference>
<comment type="caution">
    <text evidence="2">The sequence shown here is derived from an EMBL/GenBank/DDBJ whole genome shotgun (WGS) entry which is preliminary data.</text>
</comment>
<dbReference type="Proteomes" id="UP000293172">
    <property type="component" value="Unassembled WGS sequence"/>
</dbReference>
<evidence type="ECO:0000313" key="3">
    <source>
        <dbReference type="Proteomes" id="UP000293172"/>
    </source>
</evidence>